<keyword evidence="1" id="KW-1133">Transmembrane helix</keyword>
<proteinExistence type="predicted"/>
<keyword evidence="1" id="KW-0812">Transmembrane</keyword>
<name>A0A6C0HY58_9ZZZZ</name>
<protein>
    <submittedName>
        <fullName evidence="2">Uncharacterized protein</fullName>
    </submittedName>
</protein>
<feature type="transmembrane region" description="Helical" evidence="1">
    <location>
        <begin position="135"/>
        <end position="157"/>
    </location>
</feature>
<evidence type="ECO:0000313" key="2">
    <source>
        <dbReference type="EMBL" id="QHT85459.1"/>
    </source>
</evidence>
<evidence type="ECO:0000256" key="1">
    <source>
        <dbReference type="SAM" id="Phobius"/>
    </source>
</evidence>
<keyword evidence="1" id="KW-0472">Membrane</keyword>
<sequence>MYIISLLHALFASSLAFYSFFVSRSKYDYLILFIIFTISWCWTLHKGECFLSYYLKKFSDPSYEMGTIVNADDMYVIFGDQNKEYMKFFFTKICPVVQSINIYLLTKRNGFSDEVTVLFPVLYFTYYHISYLKSSLINTYFAIIFAYVLIHIFTRFISSE</sequence>
<accession>A0A6C0HY58</accession>
<reference evidence="2" key="1">
    <citation type="journal article" date="2020" name="Nature">
        <title>Giant virus diversity and host interactions through global metagenomics.</title>
        <authorList>
            <person name="Schulz F."/>
            <person name="Roux S."/>
            <person name="Paez-Espino D."/>
            <person name="Jungbluth S."/>
            <person name="Walsh D.A."/>
            <person name="Denef V.J."/>
            <person name="McMahon K.D."/>
            <person name="Konstantinidis K.T."/>
            <person name="Eloe-Fadrosh E.A."/>
            <person name="Kyrpides N.C."/>
            <person name="Woyke T."/>
        </authorList>
    </citation>
    <scope>NUCLEOTIDE SEQUENCE</scope>
    <source>
        <strain evidence="2">GVMAG-M-3300023184-17</strain>
    </source>
</reference>
<dbReference type="EMBL" id="MN740041">
    <property type="protein sequence ID" value="QHT85459.1"/>
    <property type="molecule type" value="Genomic_DNA"/>
</dbReference>
<feature type="transmembrane region" description="Helical" evidence="1">
    <location>
        <begin position="26"/>
        <end position="44"/>
    </location>
</feature>
<dbReference type="AlphaFoldDB" id="A0A6C0HY58"/>
<organism evidence="2">
    <name type="scientific">viral metagenome</name>
    <dbReference type="NCBI Taxonomy" id="1070528"/>
    <lineage>
        <taxon>unclassified sequences</taxon>
        <taxon>metagenomes</taxon>
        <taxon>organismal metagenomes</taxon>
    </lineage>
</organism>